<feature type="transmembrane region" description="Helical" evidence="1">
    <location>
        <begin position="76"/>
        <end position="95"/>
    </location>
</feature>
<reference evidence="2" key="1">
    <citation type="submission" date="2023-10" db="EMBL/GenBank/DDBJ databases">
        <title>Genome assembly of Pristionchus species.</title>
        <authorList>
            <person name="Yoshida K."/>
            <person name="Sommer R.J."/>
        </authorList>
    </citation>
    <scope>NUCLEOTIDE SEQUENCE</scope>
    <source>
        <strain evidence="2">RS0144</strain>
    </source>
</reference>
<feature type="transmembrane region" description="Helical" evidence="1">
    <location>
        <begin position="251"/>
        <end position="271"/>
    </location>
</feature>
<feature type="transmembrane region" description="Helical" evidence="1">
    <location>
        <begin position="159"/>
        <end position="182"/>
    </location>
</feature>
<feature type="transmembrane region" description="Helical" evidence="1">
    <location>
        <begin position="211"/>
        <end position="231"/>
    </location>
</feature>
<organism evidence="2 3">
    <name type="scientific">Pristionchus entomophagus</name>
    <dbReference type="NCBI Taxonomy" id="358040"/>
    <lineage>
        <taxon>Eukaryota</taxon>
        <taxon>Metazoa</taxon>
        <taxon>Ecdysozoa</taxon>
        <taxon>Nematoda</taxon>
        <taxon>Chromadorea</taxon>
        <taxon>Rhabditida</taxon>
        <taxon>Rhabditina</taxon>
        <taxon>Diplogasteromorpha</taxon>
        <taxon>Diplogasteroidea</taxon>
        <taxon>Neodiplogasteridae</taxon>
        <taxon>Pristionchus</taxon>
    </lineage>
</organism>
<dbReference type="EMBL" id="BTSX01000004">
    <property type="protein sequence ID" value="GMS94410.1"/>
    <property type="molecule type" value="Genomic_DNA"/>
</dbReference>
<feature type="transmembrane region" description="Helical" evidence="1">
    <location>
        <begin position="6"/>
        <end position="25"/>
    </location>
</feature>
<dbReference type="Pfam" id="PF10323">
    <property type="entry name" value="7TM_GPCR_Srv"/>
    <property type="match status" value="1"/>
</dbReference>
<keyword evidence="1" id="KW-1133">Transmembrane helix</keyword>
<dbReference type="AlphaFoldDB" id="A0AAV5TJB9"/>
<name>A0AAV5TJB9_9BILA</name>
<evidence type="ECO:0000256" key="1">
    <source>
        <dbReference type="SAM" id="Phobius"/>
    </source>
</evidence>
<evidence type="ECO:0000313" key="3">
    <source>
        <dbReference type="Proteomes" id="UP001432027"/>
    </source>
</evidence>
<protein>
    <recommendedName>
        <fullName evidence="4">G protein-coupled receptor</fullName>
    </recommendedName>
</protein>
<dbReference type="PANTHER" id="PTHR31552">
    <property type="entry name" value="SERPENTINE RECEPTOR CLASS GAMMA"/>
    <property type="match status" value="1"/>
</dbReference>
<gene>
    <name evidence="2" type="ORF">PENTCL1PPCAC_16585</name>
</gene>
<dbReference type="InterPro" id="IPR019426">
    <property type="entry name" value="7TM_GPCR_serpentine_rcpt_Srv"/>
</dbReference>
<keyword evidence="1" id="KW-0812">Transmembrane</keyword>
<feature type="transmembrane region" description="Helical" evidence="1">
    <location>
        <begin position="116"/>
        <end position="139"/>
    </location>
</feature>
<proteinExistence type="predicted"/>
<accession>A0AAV5TJB9</accession>
<dbReference type="PANTHER" id="PTHR31552:SF31">
    <property type="entry name" value="SERPENTINE RECEPTOR CLASS GAMMA"/>
    <property type="match status" value="1"/>
</dbReference>
<feature type="non-terminal residue" evidence="2">
    <location>
        <position position="330"/>
    </location>
</feature>
<evidence type="ECO:0000313" key="2">
    <source>
        <dbReference type="EMBL" id="GMS94410.1"/>
    </source>
</evidence>
<dbReference type="Proteomes" id="UP001432027">
    <property type="component" value="Unassembled WGS sequence"/>
</dbReference>
<sequence>MAGWGEVIPDLILSFLYAFLLIRLLTTSDEYFKTPFFTFFIATGIYSIIAVFTYQITSQFPYNERFGTAYIYKTAHAFNTFGAIGATLGKTFIAIHRYFVMRTKDFTEKKRSRTMIMRLLCVQFAFPLMLTGPVWPASFVYRNGYLNDQIVALSSLNTLIMKAISVCSYTLYIICNGIFTALTSRELVRLRRIIGDDTETSRSTVVQQRNMFIIVTVCSASHLIKSMQQLAMGESIYEDKYPFHKNIVVQYPLVNGLATYSAPIFLVKLSANVRSRLIFSRKNRLEAGWDELIIDIVLSSLYMYLLLRLVTTSNAFFKTTLYTFFIATGY</sequence>
<feature type="transmembrane region" description="Helical" evidence="1">
    <location>
        <begin position="37"/>
        <end position="56"/>
    </location>
</feature>
<keyword evidence="3" id="KW-1185">Reference proteome</keyword>
<comment type="caution">
    <text evidence="2">The sequence shown here is derived from an EMBL/GenBank/DDBJ whole genome shotgun (WGS) entry which is preliminary data.</text>
</comment>
<evidence type="ECO:0008006" key="4">
    <source>
        <dbReference type="Google" id="ProtNLM"/>
    </source>
</evidence>
<keyword evidence="1" id="KW-0472">Membrane</keyword>